<keyword evidence="7" id="KW-0732">Signal</keyword>
<dbReference type="PANTHER" id="PTHR36766:SF45">
    <property type="entry name" value="NB-ARC DOMAIN-CONTAINING PROTEIN"/>
    <property type="match status" value="1"/>
</dbReference>
<dbReference type="CDD" id="cd14798">
    <property type="entry name" value="RX-CC_like"/>
    <property type="match status" value="1"/>
</dbReference>
<protein>
    <submittedName>
        <fullName evidence="12">Putative P-loop containing nucleoside triphosphate hydrolase, leucine-rich repeat domain, L</fullName>
    </submittedName>
</protein>
<dbReference type="InterPro" id="IPR027417">
    <property type="entry name" value="P-loop_NTPase"/>
</dbReference>
<evidence type="ECO:0000256" key="5">
    <source>
        <dbReference type="ARBA" id="ARBA00022840"/>
    </source>
</evidence>
<keyword evidence="5" id="KW-0067">ATP-binding</keyword>
<dbReference type="Proteomes" id="UP000238479">
    <property type="component" value="Chromosome 4"/>
</dbReference>
<evidence type="ECO:0000256" key="1">
    <source>
        <dbReference type="ARBA" id="ARBA00022614"/>
    </source>
</evidence>
<evidence type="ECO:0000259" key="8">
    <source>
        <dbReference type="Pfam" id="PF00931"/>
    </source>
</evidence>
<evidence type="ECO:0000256" key="3">
    <source>
        <dbReference type="ARBA" id="ARBA00022741"/>
    </source>
</evidence>
<evidence type="ECO:0000259" key="9">
    <source>
        <dbReference type="Pfam" id="PF18052"/>
    </source>
</evidence>
<dbReference type="Pfam" id="PF25019">
    <property type="entry name" value="LRR_R13L1-DRL21"/>
    <property type="match status" value="1"/>
</dbReference>
<dbReference type="InterPro" id="IPR002182">
    <property type="entry name" value="NB-ARC"/>
</dbReference>
<dbReference type="InterPro" id="IPR056789">
    <property type="entry name" value="LRR_R13L1-DRL21"/>
</dbReference>
<comment type="caution">
    <text evidence="12">The sequence shown here is derived from an EMBL/GenBank/DDBJ whole genome shotgun (WGS) entry which is preliminary data.</text>
</comment>
<evidence type="ECO:0000256" key="7">
    <source>
        <dbReference type="SAM" id="SignalP"/>
    </source>
</evidence>
<dbReference type="EMBL" id="PDCK01000042">
    <property type="protein sequence ID" value="PRQ36222.1"/>
    <property type="molecule type" value="Genomic_DNA"/>
</dbReference>
<organism evidence="12 13">
    <name type="scientific">Rosa chinensis</name>
    <name type="common">China rose</name>
    <dbReference type="NCBI Taxonomy" id="74649"/>
    <lineage>
        <taxon>Eukaryota</taxon>
        <taxon>Viridiplantae</taxon>
        <taxon>Streptophyta</taxon>
        <taxon>Embryophyta</taxon>
        <taxon>Tracheophyta</taxon>
        <taxon>Spermatophyta</taxon>
        <taxon>Magnoliopsida</taxon>
        <taxon>eudicotyledons</taxon>
        <taxon>Gunneridae</taxon>
        <taxon>Pentapetalae</taxon>
        <taxon>rosids</taxon>
        <taxon>fabids</taxon>
        <taxon>Rosales</taxon>
        <taxon>Rosaceae</taxon>
        <taxon>Rosoideae</taxon>
        <taxon>Rosoideae incertae sedis</taxon>
        <taxon>Rosa</taxon>
    </lineage>
</organism>
<dbReference type="GO" id="GO:0006952">
    <property type="term" value="P:defense response"/>
    <property type="evidence" value="ECO:0007669"/>
    <property type="project" value="UniProtKB-KW"/>
</dbReference>
<dbReference type="GO" id="GO:0005524">
    <property type="term" value="F:ATP binding"/>
    <property type="evidence" value="ECO:0007669"/>
    <property type="project" value="UniProtKB-KW"/>
</dbReference>
<feature type="domain" description="NB-ARC" evidence="8">
    <location>
        <begin position="187"/>
        <end position="353"/>
    </location>
</feature>
<evidence type="ECO:0000313" key="12">
    <source>
        <dbReference type="EMBL" id="PRQ36222.1"/>
    </source>
</evidence>
<dbReference type="InterPro" id="IPR036388">
    <property type="entry name" value="WH-like_DNA-bd_sf"/>
</dbReference>
<dbReference type="PANTHER" id="PTHR36766">
    <property type="entry name" value="PLANT BROAD-SPECTRUM MILDEW RESISTANCE PROTEIN RPW8"/>
    <property type="match status" value="1"/>
</dbReference>
<feature type="coiled-coil region" evidence="6">
    <location>
        <begin position="28"/>
        <end position="55"/>
    </location>
</feature>
<dbReference type="Pfam" id="PF18052">
    <property type="entry name" value="Rx_N"/>
    <property type="match status" value="1"/>
</dbReference>
<accession>A0A2P6QPW3</accession>
<dbReference type="PRINTS" id="PR00364">
    <property type="entry name" value="DISEASERSIST"/>
</dbReference>
<dbReference type="OMA" id="GNIRRCK"/>
<dbReference type="Gene3D" id="1.20.5.4130">
    <property type="match status" value="1"/>
</dbReference>
<dbReference type="OrthoDB" id="431454at2759"/>
<dbReference type="AlphaFoldDB" id="A0A2P6QPW3"/>
<keyword evidence="6" id="KW-0175">Coiled coil</keyword>
<keyword evidence="12" id="KW-0378">Hydrolase</keyword>
<feature type="domain" description="R13L1/DRL21-like LRR repeat region" evidence="11">
    <location>
        <begin position="705"/>
        <end position="825"/>
    </location>
</feature>
<dbReference type="SUPFAM" id="SSF52058">
    <property type="entry name" value="L domain-like"/>
    <property type="match status" value="1"/>
</dbReference>
<feature type="chain" id="PRO_5015105477" evidence="7">
    <location>
        <begin position="20"/>
        <end position="955"/>
    </location>
</feature>
<gene>
    <name evidence="12" type="ORF">RchiOBHm_Chr4g0389051</name>
</gene>
<feature type="domain" description="Disease resistance protein winged helix" evidence="10">
    <location>
        <begin position="442"/>
        <end position="510"/>
    </location>
</feature>
<dbReference type="Gene3D" id="1.10.8.430">
    <property type="entry name" value="Helical domain of apoptotic protease-activating factors"/>
    <property type="match status" value="1"/>
</dbReference>
<name>A0A2P6QPW3_ROSCH</name>
<dbReference type="GO" id="GO:0016787">
    <property type="term" value="F:hydrolase activity"/>
    <property type="evidence" value="ECO:0007669"/>
    <property type="project" value="UniProtKB-KW"/>
</dbReference>
<dbReference type="GO" id="GO:0043531">
    <property type="term" value="F:ADP binding"/>
    <property type="evidence" value="ECO:0007669"/>
    <property type="project" value="InterPro"/>
</dbReference>
<dbReference type="InterPro" id="IPR042197">
    <property type="entry name" value="Apaf_helical"/>
</dbReference>
<feature type="signal peptide" evidence="7">
    <location>
        <begin position="1"/>
        <end position="19"/>
    </location>
</feature>
<feature type="domain" description="Disease resistance N-terminal" evidence="9">
    <location>
        <begin position="6"/>
        <end position="96"/>
    </location>
</feature>
<dbReference type="InterPro" id="IPR032675">
    <property type="entry name" value="LRR_dom_sf"/>
</dbReference>
<keyword evidence="2" id="KW-0677">Repeat</keyword>
<reference evidence="12 13" key="1">
    <citation type="journal article" date="2018" name="Nat. Genet.">
        <title>The Rosa genome provides new insights in the design of modern roses.</title>
        <authorList>
            <person name="Bendahmane M."/>
        </authorList>
    </citation>
    <scope>NUCLEOTIDE SEQUENCE [LARGE SCALE GENOMIC DNA]</scope>
    <source>
        <strain evidence="13">cv. Old Blush</strain>
    </source>
</reference>
<dbReference type="Gene3D" id="3.80.10.10">
    <property type="entry name" value="Ribonuclease Inhibitor"/>
    <property type="match status" value="1"/>
</dbReference>
<dbReference type="FunFam" id="1.10.10.10:FF:000322">
    <property type="entry name" value="Probable disease resistance protein At1g63360"/>
    <property type="match status" value="1"/>
</dbReference>
<keyword evidence="1" id="KW-0433">Leucine-rich repeat</keyword>
<dbReference type="Gene3D" id="3.40.50.300">
    <property type="entry name" value="P-loop containing nucleotide triphosphate hydrolases"/>
    <property type="match status" value="1"/>
</dbReference>
<dbReference type="Pfam" id="PF23559">
    <property type="entry name" value="WHD_DRP"/>
    <property type="match status" value="1"/>
</dbReference>
<keyword evidence="3" id="KW-0547">Nucleotide-binding</keyword>
<dbReference type="InterPro" id="IPR058922">
    <property type="entry name" value="WHD_DRP"/>
</dbReference>
<evidence type="ECO:0000256" key="2">
    <source>
        <dbReference type="ARBA" id="ARBA00022737"/>
    </source>
</evidence>
<dbReference type="FunFam" id="3.40.50.300:FF:001091">
    <property type="entry name" value="Probable disease resistance protein At1g61300"/>
    <property type="match status" value="1"/>
</dbReference>
<dbReference type="InterPro" id="IPR041118">
    <property type="entry name" value="Rx_N"/>
</dbReference>
<dbReference type="SUPFAM" id="SSF52540">
    <property type="entry name" value="P-loop containing nucleoside triphosphate hydrolases"/>
    <property type="match status" value="1"/>
</dbReference>
<keyword evidence="4" id="KW-0611">Plant defense</keyword>
<keyword evidence="13" id="KW-1185">Reference proteome</keyword>
<dbReference type="Pfam" id="PF00931">
    <property type="entry name" value="NB-ARC"/>
    <property type="match status" value="1"/>
</dbReference>
<evidence type="ECO:0000313" key="13">
    <source>
        <dbReference type="Proteomes" id="UP000238479"/>
    </source>
</evidence>
<proteinExistence type="predicted"/>
<feature type="coiled-coil region" evidence="6">
    <location>
        <begin position="130"/>
        <end position="157"/>
    </location>
</feature>
<dbReference type="Gramene" id="PRQ36222">
    <property type="protein sequence ID" value="PRQ36222"/>
    <property type="gene ID" value="RchiOBHm_Chr4g0389051"/>
</dbReference>
<sequence>MAAALVNVLLARLATLSLGKIQRELNMVVGVKQEVKNLTKKLQAIQAVLEDAEQRQEMEASVKLWLNELNDVSHDMDDVLDEWITRVLMHQVEKEEKQGTNSLVATKKKVCFPFPSSCFRFSQVNQLFLRHEIASKIKELNETLAQIDENKQRFNFQNIITRVPELPQRQKTTSLPNAKTFGRDNEKNLIISKLLSESTEGQEVPLVIPIVGMGGIGKTSLVNLVYNDEKIKSHFDERIWVCVSDPFEEIKIAKAIVEGLEQDNTSNELETLMRSINQSIEGKKFLLVLDDVWSPKLNQWEELIKPLCNGAMGSTVLVTTRKEEVATLMKATTQLIPLKALGEVFCLSLFYYYADINESSVSKQFYDIGLEIVKRCNGLPLAAKALGSLMRNKKKIHEWRAVLNSKTWELEEIQQDVFRPLLLSYLDLSPAIKRCLLYCATFPKDFEFQNDMLIELWMSQDYLYMGRRQEKIAIGQNYFDDLVRRSFFQNVRLCVEGVIACQIHDIVHDFLQYLTKNESLILDFELDGSDRMKVPNDKLRHLTLVNATESDSLVSFLLTCRNLRSFTIMGPSSYNFITISMFELIEQLKCLRALNLCNSDINDTGVVKIPKIIGGLIHLRYLDLSGNRQLVELSGSISSLYNLQTLRLAYCYSLEKIDVGSLINLMHLHVQDCGRLNLIKGIEKLTELQTLDEFNIGVGDEQNKLEDLKDLNQLQQDLSICICGPLDANMAEKANIRNKAHLTHLALTYRRYSENNEGDDREIMNALEPHPDLEGLQIFSYGGVTFSHWLLSLQSLTRLDLSSCNRCEFLPPLGKLPALESLHIECSKQVKRVGVELLGIETTTRQTSSTFNSFQKLKQLSFFSMTLWEEWQGVDGWSREEENSETNNITIMPCLSKLRITCCKKLKALPDFLWKTPLQELHIKQSPILENLYREGTGEQWAKISHISSIKITAI</sequence>
<evidence type="ECO:0000259" key="10">
    <source>
        <dbReference type="Pfam" id="PF23559"/>
    </source>
</evidence>
<evidence type="ECO:0000259" key="11">
    <source>
        <dbReference type="Pfam" id="PF25019"/>
    </source>
</evidence>
<dbReference type="InterPro" id="IPR038005">
    <property type="entry name" value="RX-like_CC"/>
</dbReference>
<dbReference type="GO" id="GO:0051707">
    <property type="term" value="P:response to other organism"/>
    <property type="evidence" value="ECO:0007669"/>
    <property type="project" value="UniProtKB-ARBA"/>
</dbReference>
<dbReference type="Gene3D" id="1.10.10.10">
    <property type="entry name" value="Winged helix-like DNA-binding domain superfamily/Winged helix DNA-binding domain"/>
    <property type="match status" value="1"/>
</dbReference>
<evidence type="ECO:0000256" key="4">
    <source>
        <dbReference type="ARBA" id="ARBA00022821"/>
    </source>
</evidence>
<evidence type="ECO:0000256" key="6">
    <source>
        <dbReference type="SAM" id="Coils"/>
    </source>
</evidence>